<dbReference type="AlphaFoldDB" id="A0AAD2JQ92"/>
<organism evidence="2 3">
    <name type="scientific">Cylindrotheca closterium</name>
    <dbReference type="NCBI Taxonomy" id="2856"/>
    <lineage>
        <taxon>Eukaryota</taxon>
        <taxon>Sar</taxon>
        <taxon>Stramenopiles</taxon>
        <taxon>Ochrophyta</taxon>
        <taxon>Bacillariophyta</taxon>
        <taxon>Bacillariophyceae</taxon>
        <taxon>Bacillariophycidae</taxon>
        <taxon>Bacillariales</taxon>
        <taxon>Bacillariaceae</taxon>
        <taxon>Cylindrotheca</taxon>
    </lineage>
</organism>
<feature type="region of interest" description="Disordered" evidence="1">
    <location>
        <begin position="1"/>
        <end position="38"/>
    </location>
</feature>
<dbReference type="EMBL" id="CAKOGP040002458">
    <property type="protein sequence ID" value="CAJ1970059.1"/>
    <property type="molecule type" value="Genomic_DNA"/>
</dbReference>
<protein>
    <submittedName>
        <fullName evidence="2">Uncharacterized protein</fullName>
    </submittedName>
</protein>
<feature type="region of interest" description="Disordered" evidence="1">
    <location>
        <begin position="86"/>
        <end position="118"/>
    </location>
</feature>
<accession>A0AAD2JQ92</accession>
<dbReference type="Proteomes" id="UP001295423">
    <property type="component" value="Unassembled WGS sequence"/>
</dbReference>
<feature type="compositionally biased region" description="Acidic residues" evidence="1">
    <location>
        <begin position="11"/>
        <end position="29"/>
    </location>
</feature>
<reference evidence="2" key="1">
    <citation type="submission" date="2023-08" db="EMBL/GenBank/DDBJ databases">
        <authorList>
            <person name="Audoor S."/>
            <person name="Bilcke G."/>
        </authorList>
    </citation>
    <scope>NUCLEOTIDE SEQUENCE</scope>
</reference>
<comment type="caution">
    <text evidence="2">The sequence shown here is derived from an EMBL/GenBank/DDBJ whole genome shotgun (WGS) entry which is preliminary data.</text>
</comment>
<evidence type="ECO:0000256" key="1">
    <source>
        <dbReference type="SAM" id="MobiDB-lite"/>
    </source>
</evidence>
<keyword evidence="3" id="KW-1185">Reference proteome</keyword>
<feature type="compositionally biased region" description="Polar residues" evidence="1">
    <location>
        <begin position="104"/>
        <end position="118"/>
    </location>
</feature>
<name>A0AAD2JQ92_9STRA</name>
<sequence length="118" mass="13093">MSELTVRFCGDDDYESDDNDLGDEEEESFVADSDHHQENVDRVTNDIGSLVTDLEDLQEPPEEEIVFEPEMPQVAKFTRSGQAAMSGLNLSQVPKKLREWPSSRCGSSGNKNKNGVAT</sequence>
<proteinExistence type="predicted"/>
<evidence type="ECO:0000313" key="3">
    <source>
        <dbReference type="Proteomes" id="UP001295423"/>
    </source>
</evidence>
<gene>
    <name evidence="2" type="ORF">CYCCA115_LOCUS24082</name>
</gene>
<evidence type="ECO:0000313" key="2">
    <source>
        <dbReference type="EMBL" id="CAJ1970059.1"/>
    </source>
</evidence>